<dbReference type="RefSeq" id="WP_126077025.1">
    <property type="nucleotide sequence ID" value="NZ_CP051166.1"/>
</dbReference>
<comment type="caution">
    <text evidence="7">The sequence shown here is derived from an EMBL/GenBank/DDBJ whole genome shotgun (WGS) entry which is preliminary data.</text>
</comment>
<dbReference type="PANTHER" id="PTHR43133">
    <property type="entry name" value="RNA POLYMERASE ECF-TYPE SIGMA FACTO"/>
    <property type="match status" value="1"/>
</dbReference>
<evidence type="ECO:0000256" key="4">
    <source>
        <dbReference type="ARBA" id="ARBA00023163"/>
    </source>
</evidence>
<dbReference type="AlphaFoldDB" id="A0A430HEK7"/>
<organism evidence="7 8">
    <name type="scientific">Massilia atriviolacea</name>
    <dbReference type="NCBI Taxonomy" id="2495579"/>
    <lineage>
        <taxon>Bacteria</taxon>
        <taxon>Pseudomonadati</taxon>
        <taxon>Pseudomonadota</taxon>
        <taxon>Betaproteobacteria</taxon>
        <taxon>Burkholderiales</taxon>
        <taxon>Oxalobacteraceae</taxon>
        <taxon>Telluria group</taxon>
        <taxon>Massilia</taxon>
    </lineage>
</organism>
<evidence type="ECO:0000256" key="1">
    <source>
        <dbReference type="ARBA" id="ARBA00010641"/>
    </source>
</evidence>
<dbReference type="Pfam" id="PF04542">
    <property type="entry name" value="Sigma70_r2"/>
    <property type="match status" value="1"/>
</dbReference>
<accession>A0A430HEK7</accession>
<keyword evidence="3" id="KW-0731">Sigma factor</keyword>
<dbReference type="InterPro" id="IPR013249">
    <property type="entry name" value="RNA_pol_sigma70_r4_t2"/>
</dbReference>
<dbReference type="NCBIfam" id="NF009180">
    <property type="entry name" value="PRK12528.1"/>
    <property type="match status" value="1"/>
</dbReference>
<evidence type="ECO:0000256" key="3">
    <source>
        <dbReference type="ARBA" id="ARBA00023082"/>
    </source>
</evidence>
<feature type="domain" description="RNA polymerase sigma factor 70 region 4 type 2" evidence="6">
    <location>
        <begin position="111"/>
        <end position="163"/>
    </location>
</feature>
<dbReference type="SUPFAM" id="SSF88659">
    <property type="entry name" value="Sigma3 and sigma4 domains of RNA polymerase sigma factors"/>
    <property type="match status" value="1"/>
</dbReference>
<dbReference type="PANTHER" id="PTHR43133:SF63">
    <property type="entry name" value="RNA POLYMERASE SIGMA FACTOR FECI-RELATED"/>
    <property type="match status" value="1"/>
</dbReference>
<gene>
    <name evidence="7" type="ORF">EJB06_26415</name>
</gene>
<keyword evidence="8" id="KW-1185">Reference proteome</keyword>
<dbReference type="NCBIfam" id="NF007232">
    <property type="entry name" value="PRK09651.1"/>
    <property type="match status" value="1"/>
</dbReference>
<evidence type="ECO:0000313" key="8">
    <source>
        <dbReference type="Proteomes" id="UP000278085"/>
    </source>
</evidence>
<protein>
    <submittedName>
        <fullName evidence="7">Sigma-70 family RNA polymerase sigma factor</fullName>
    </submittedName>
</protein>
<feature type="domain" description="RNA polymerase sigma-70 region 2" evidence="5">
    <location>
        <begin position="15"/>
        <end position="80"/>
    </location>
</feature>
<reference evidence="7 8" key="1">
    <citation type="submission" date="2018-12" db="EMBL/GenBank/DDBJ databases">
        <authorList>
            <person name="Yang E."/>
        </authorList>
    </citation>
    <scope>NUCLEOTIDE SEQUENCE [LARGE SCALE GENOMIC DNA]</scope>
    <source>
        <strain evidence="7 8">SOD</strain>
    </source>
</reference>
<keyword evidence="4" id="KW-0804">Transcription</keyword>
<evidence type="ECO:0000259" key="6">
    <source>
        <dbReference type="Pfam" id="PF08281"/>
    </source>
</evidence>
<dbReference type="Proteomes" id="UP000278085">
    <property type="component" value="Unassembled WGS sequence"/>
</dbReference>
<dbReference type="InterPro" id="IPR036388">
    <property type="entry name" value="WH-like_DNA-bd_sf"/>
</dbReference>
<sequence length="172" mass="19157">MSAAELAQQDAMHALYRGHHSWLTGWLRRRLGCSAQAADLAQDTFVRVLAARNATRIAEPRAYLATVARGILVNWYRRQDLERAWLDAVALLPEASVPSPQERYLLLETLQRVDAMLDALPAPVRRAFLLSQLDGMGYDAIAIELGVSTVTIKRYMKQAFLHCLLLAGQDGA</sequence>
<evidence type="ECO:0000259" key="5">
    <source>
        <dbReference type="Pfam" id="PF04542"/>
    </source>
</evidence>
<dbReference type="InterPro" id="IPR013325">
    <property type="entry name" value="RNA_pol_sigma_r2"/>
</dbReference>
<evidence type="ECO:0000256" key="2">
    <source>
        <dbReference type="ARBA" id="ARBA00023015"/>
    </source>
</evidence>
<dbReference type="FunFam" id="1.10.1740.10:FF:000009">
    <property type="entry name" value="RNA polymerase sigma factor"/>
    <property type="match status" value="1"/>
</dbReference>
<evidence type="ECO:0000313" key="7">
    <source>
        <dbReference type="EMBL" id="RSZ55946.1"/>
    </source>
</evidence>
<dbReference type="InterPro" id="IPR013324">
    <property type="entry name" value="RNA_pol_sigma_r3/r4-like"/>
</dbReference>
<keyword evidence="2" id="KW-0805">Transcription regulation</keyword>
<dbReference type="OrthoDB" id="9180690at2"/>
<dbReference type="NCBIfam" id="TIGR02937">
    <property type="entry name" value="sigma70-ECF"/>
    <property type="match status" value="1"/>
</dbReference>
<dbReference type="InterPro" id="IPR014284">
    <property type="entry name" value="RNA_pol_sigma-70_dom"/>
</dbReference>
<dbReference type="Gene3D" id="1.10.10.10">
    <property type="entry name" value="Winged helix-like DNA-binding domain superfamily/Winged helix DNA-binding domain"/>
    <property type="match status" value="1"/>
</dbReference>
<dbReference type="GO" id="GO:0003677">
    <property type="term" value="F:DNA binding"/>
    <property type="evidence" value="ECO:0007669"/>
    <property type="project" value="InterPro"/>
</dbReference>
<dbReference type="EMBL" id="RXLQ01000019">
    <property type="protein sequence ID" value="RSZ55946.1"/>
    <property type="molecule type" value="Genomic_DNA"/>
</dbReference>
<dbReference type="GO" id="GO:0006352">
    <property type="term" value="P:DNA-templated transcription initiation"/>
    <property type="evidence" value="ECO:0007669"/>
    <property type="project" value="InterPro"/>
</dbReference>
<dbReference type="GO" id="GO:0016987">
    <property type="term" value="F:sigma factor activity"/>
    <property type="evidence" value="ECO:0007669"/>
    <property type="project" value="UniProtKB-KW"/>
</dbReference>
<proteinExistence type="inferred from homology"/>
<dbReference type="Pfam" id="PF08281">
    <property type="entry name" value="Sigma70_r4_2"/>
    <property type="match status" value="1"/>
</dbReference>
<comment type="similarity">
    <text evidence="1">Belongs to the sigma-70 factor family. ECF subfamily.</text>
</comment>
<name>A0A430HEK7_9BURK</name>
<dbReference type="InterPro" id="IPR039425">
    <property type="entry name" value="RNA_pol_sigma-70-like"/>
</dbReference>
<dbReference type="Gene3D" id="1.10.1740.10">
    <property type="match status" value="1"/>
</dbReference>
<dbReference type="InterPro" id="IPR007627">
    <property type="entry name" value="RNA_pol_sigma70_r2"/>
</dbReference>
<dbReference type="SUPFAM" id="SSF88946">
    <property type="entry name" value="Sigma2 domain of RNA polymerase sigma factors"/>
    <property type="match status" value="1"/>
</dbReference>